<accession>A0A081C516</accession>
<dbReference type="AlphaFoldDB" id="A0A081C516"/>
<organism evidence="1">
    <name type="scientific">Vecturithrix granuli</name>
    <dbReference type="NCBI Taxonomy" id="1499967"/>
    <lineage>
        <taxon>Bacteria</taxon>
        <taxon>Candidatus Moduliflexota</taxon>
        <taxon>Candidatus Vecturitrichia</taxon>
        <taxon>Candidatus Vecturitrichales</taxon>
        <taxon>Candidatus Vecturitrichaceae</taxon>
        <taxon>Candidatus Vecturithrix</taxon>
    </lineage>
</organism>
<gene>
    <name evidence="1" type="ORF">U27_06656</name>
</gene>
<reference evidence="1" key="1">
    <citation type="journal article" date="2015" name="PeerJ">
        <title>First genomic representation of candidate bacterial phylum KSB3 points to enhanced environmental sensing as a trigger of wastewater bulking.</title>
        <authorList>
            <person name="Sekiguchi Y."/>
            <person name="Ohashi A."/>
            <person name="Parks D.H."/>
            <person name="Yamauchi T."/>
            <person name="Tyson G.W."/>
            <person name="Hugenholtz P."/>
        </authorList>
    </citation>
    <scope>NUCLEOTIDE SEQUENCE [LARGE SCALE GENOMIC DNA]</scope>
</reference>
<sequence length="91" mass="10710">MNTHKTIPEFTSYEEMEAFCDTQDLGKYWDQTEPAEFEISPQARRRYLVSVDCDLLLRVQHIARIRGITTESLVNILLEQRLHELELQQAS</sequence>
<evidence type="ECO:0000313" key="1">
    <source>
        <dbReference type="EMBL" id="GAK59671.1"/>
    </source>
</evidence>
<dbReference type="InterPro" id="IPR022148">
    <property type="entry name" value="CopG_antitoxin"/>
</dbReference>
<proteinExistence type="predicted"/>
<dbReference type="Pfam" id="PF12441">
    <property type="entry name" value="CopG_antitoxin"/>
    <property type="match status" value="1"/>
</dbReference>
<dbReference type="Proteomes" id="UP000030661">
    <property type="component" value="Unassembled WGS sequence"/>
</dbReference>
<dbReference type="STRING" id="1499967.U27_06656"/>
<dbReference type="EMBL" id="DF820470">
    <property type="protein sequence ID" value="GAK59671.1"/>
    <property type="molecule type" value="Genomic_DNA"/>
</dbReference>
<dbReference type="HOGENOM" id="CLU_185848_0_0_0"/>
<name>A0A081C516_VECG1</name>
<keyword evidence="2" id="KW-1185">Reference proteome</keyword>
<evidence type="ECO:0000313" key="2">
    <source>
        <dbReference type="Proteomes" id="UP000030661"/>
    </source>
</evidence>
<protein>
    <submittedName>
        <fullName evidence="1">Uncharacterized protein</fullName>
    </submittedName>
</protein>